<dbReference type="GO" id="GO:0007281">
    <property type="term" value="P:germ cell development"/>
    <property type="evidence" value="ECO:0007669"/>
    <property type="project" value="Ensembl"/>
</dbReference>
<dbReference type="OrthoDB" id="276323at2759"/>
<dbReference type="STRING" id="379532.ENSPCOP00000024539"/>
<dbReference type="KEGG" id="pcoq:105812233"/>
<dbReference type="Ensembl" id="ENSPCOT00000035222.1">
    <property type="protein sequence ID" value="ENSPCOP00000024539.1"/>
    <property type="gene ID" value="ENSPCOG00000024469.1"/>
</dbReference>
<organism evidence="3 4">
    <name type="scientific">Propithecus coquereli</name>
    <name type="common">Coquerel's sifaka</name>
    <name type="synonym">Propithecus verreauxi coquereli</name>
    <dbReference type="NCBI Taxonomy" id="379532"/>
    <lineage>
        <taxon>Eukaryota</taxon>
        <taxon>Metazoa</taxon>
        <taxon>Chordata</taxon>
        <taxon>Craniata</taxon>
        <taxon>Vertebrata</taxon>
        <taxon>Euteleostomi</taxon>
        <taxon>Mammalia</taxon>
        <taxon>Eutheria</taxon>
        <taxon>Euarchontoglires</taxon>
        <taxon>Primates</taxon>
        <taxon>Strepsirrhini</taxon>
        <taxon>Lemuriformes</taxon>
        <taxon>Indriidae</taxon>
        <taxon>Propithecus</taxon>
    </lineage>
</organism>
<dbReference type="GeneID" id="105812233"/>
<accession>A0A2K6GE79</accession>
<dbReference type="GO" id="GO:0010737">
    <property type="term" value="P:protein kinase A signaling"/>
    <property type="evidence" value="ECO:0007669"/>
    <property type="project" value="TreeGrafter"/>
</dbReference>
<dbReference type="AlphaFoldDB" id="A0A2K6GE79"/>
<comment type="similarity">
    <text evidence="1">Belongs to the TCP11 family.</text>
</comment>
<feature type="region of interest" description="Disordered" evidence="2">
    <location>
        <begin position="1"/>
        <end position="38"/>
    </location>
</feature>
<evidence type="ECO:0000313" key="4">
    <source>
        <dbReference type="Proteomes" id="UP000233160"/>
    </source>
</evidence>
<protein>
    <submittedName>
        <fullName evidence="3">T-complex 11</fullName>
    </submittedName>
</protein>
<dbReference type="GO" id="GO:0001669">
    <property type="term" value="C:acrosomal vesicle"/>
    <property type="evidence" value="ECO:0007669"/>
    <property type="project" value="Ensembl"/>
</dbReference>
<feature type="region of interest" description="Disordered" evidence="2">
    <location>
        <begin position="254"/>
        <end position="287"/>
    </location>
</feature>
<reference evidence="3" key="2">
    <citation type="submission" date="2025-09" db="UniProtKB">
        <authorList>
            <consortium name="Ensembl"/>
        </authorList>
    </citation>
    <scope>IDENTIFICATION</scope>
</reference>
<evidence type="ECO:0000256" key="1">
    <source>
        <dbReference type="ARBA" id="ARBA00010954"/>
    </source>
</evidence>
<feature type="compositionally biased region" description="Low complexity" evidence="2">
    <location>
        <begin position="264"/>
        <end position="287"/>
    </location>
</feature>
<proteinExistence type="inferred from homology"/>
<dbReference type="OMA" id="QHERATF"/>
<reference evidence="3" key="1">
    <citation type="submission" date="2025-08" db="UniProtKB">
        <authorList>
            <consortium name="Ensembl"/>
        </authorList>
    </citation>
    <scope>IDENTIFICATION</scope>
</reference>
<dbReference type="CTD" id="6954"/>
<dbReference type="Pfam" id="PF05794">
    <property type="entry name" value="Tcp11"/>
    <property type="match status" value="1"/>
</dbReference>
<dbReference type="GeneTree" id="ENSGT00940000161869"/>
<dbReference type="GO" id="GO:1902490">
    <property type="term" value="P:regulation of sperm capacitation"/>
    <property type="evidence" value="ECO:0007669"/>
    <property type="project" value="TreeGrafter"/>
</dbReference>
<dbReference type="GO" id="GO:0036126">
    <property type="term" value="C:sperm flagellum"/>
    <property type="evidence" value="ECO:0007669"/>
    <property type="project" value="Ensembl"/>
</dbReference>
<sequence length="503" mass="55954">MPDVMENVSPKDPGDAESGPCKAETSEPTQEDKSGPEDAPAFLSVTVLTETVNEVSELSNKMGMNHDYHMEEEIVPPSSLEGKVKETMHNAFWDHLKEQLSAVPPDFSCALELLKEIKEILLSLLLPRQNRLRTEIEEALDMDFLKQKAEHGALDVPYLSKYILNMMTLLCAPIRDEAVQKLEHVTDPAQLLRGIFQVLGLMKMDMVNYTIQSLQPHLQEHSIQYERAKFQEQLNEQPSLLNHTTKWLTKAAADLTAPPPTCPDMPDSPSVAGPSPNEAANNPEPLSPSMVLSQGFLNLLLWDPENEEFPETLLMDRTRLQELESQLHQLTVLASVLLVAGSFSGSVLFGSPQFVDKLKRITKSPLEDFNSRPEEAMLTVSEQVSQEIHQSLKNMGLAALSSDNAASLTGQLQNIAKKENCVRGVIDQRIHLFLKCCLVLGVQRSLLDLPGGLTLIEAELAELGQKFVNLTYHNQQVFGPYYTEILKTLTSPAQALETKVESL</sequence>
<dbReference type="PANTHER" id="PTHR12832">
    <property type="entry name" value="TESTIS-SPECIFIC PROTEIN PBS13 T-COMPLEX 11"/>
    <property type="match status" value="1"/>
</dbReference>
<name>A0A2K6GE79_PROCO</name>
<keyword evidence="4" id="KW-1185">Reference proteome</keyword>
<evidence type="ECO:0000313" key="3">
    <source>
        <dbReference type="Ensembl" id="ENSPCOP00000024539.1"/>
    </source>
</evidence>
<dbReference type="RefSeq" id="XP_012502086.1">
    <property type="nucleotide sequence ID" value="XM_012646632.1"/>
</dbReference>
<gene>
    <name evidence="3" type="primary">TCP11</name>
</gene>
<dbReference type="PANTHER" id="PTHR12832:SF14">
    <property type="entry name" value="T-COMPLEX PROTEIN 11 HOMOLOG"/>
    <property type="match status" value="1"/>
</dbReference>
<dbReference type="Proteomes" id="UP000233160">
    <property type="component" value="Unassembled WGS sequence"/>
</dbReference>
<evidence type="ECO:0000256" key="2">
    <source>
        <dbReference type="SAM" id="MobiDB-lite"/>
    </source>
</evidence>
<dbReference type="InterPro" id="IPR008862">
    <property type="entry name" value="Tcp11"/>
</dbReference>